<dbReference type="Pfam" id="PF13763">
    <property type="entry name" value="DUF4167"/>
    <property type="match status" value="1"/>
</dbReference>
<protein>
    <submittedName>
        <fullName evidence="3">DUF4167 domain-containing protein</fullName>
    </submittedName>
</protein>
<feature type="compositionally biased region" description="Low complexity" evidence="1">
    <location>
        <begin position="172"/>
        <end position="181"/>
    </location>
</feature>
<dbReference type="InterPro" id="IPR025430">
    <property type="entry name" value="DUF4167"/>
</dbReference>
<feature type="compositionally biased region" description="Basic residues" evidence="1">
    <location>
        <begin position="189"/>
        <end position="199"/>
    </location>
</feature>
<comment type="caution">
    <text evidence="3">The sequence shown here is derived from an EMBL/GenBank/DDBJ whole genome shotgun (WGS) entry which is preliminary data.</text>
</comment>
<sequence length="212" mass="23233">MRNGQNGRRRGRGGPGGGGGPQRAPSGGRSPDMGNRNEVRVRGNAHQLLEKYKQLARDASMQGDRVSAEYYMQYADHYYRVLNEFRARQEEQQAQRQQYQQRRDDRDGGDNGADNGNDNGDDYGDDDDDGVIENAAPIRVSEMTRMIPEPQADAPVAKGGNDSDGDGEGDAEGNAVEAGANGEEEAPRRRSRSRGRRPRREGAEEGELAPAD</sequence>
<accession>A0ABV7X8K7</accession>
<keyword evidence="4" id="KW-1185">Reference proteome</keyword>
<feature type="region of interest" description="Disordered" evidence="1">
    <location>
        <begin position="1"/>
        <end position="46"/>
    </location>
</feature>
<dbReference type="RefSeq" id="WP_380856678.1">
    <property type="nucleotide sequence ID" value="NZ_JBHRXV010000001.1"/>
</dbReference>
<reference evidence="4" key="1">
    <citation type="journal article" date="2019" name="Int. J. Syst. Evol. Microbiol.">
        <title>The Global Catalogue of Microorganisms (GCM) 10K type strain sequencing project: providing services to taxonomists for standard genome sequencing and annotation.</title>
        <authorList>
            <consortium name="The Broad Institute Genomics Platform"/>
            <consortium name="The Broad Institute Genome Sequencing Center for Infectious Disease"/>
            <person name="Wu L."/>
            <person name="Ma J."/>
        </authorList>
    </citation>
    <scope>NUCLEOTIDE SEQUENCE [LARGE SCALE GENOMIC DNA]</scope>
    <source>
        <strain evidence="4">KCTC 42644</strain>
    </source>
</reference>
<evidence type="ECO:0000259" key="2">
    <source>
        <dbReference type="Pfam" id="PF13763"/>
    </source>
</evidence>
<evidence type="ECO:0000313" key="3">
    <source>
        <dbReference type="EMBL" id="MFC3710984.1"/>
    </source>
</evidence>
<feature type="region of interest" description="Disordered" evidence="1">
    <location>
        <begin position="89"/>
        <end position="212"/>
    </location>
</feature>
<feature type="domain" description="DUF4167" evidence="2">
    <location>
        <begin position="12"/>
        <end position="87"/>
    </location>
</feature>
<feature type="compositionally biased region" description="Low complexity" evidence="1">
    <location>
        <begin position="22"/>
        <end position="31"/>
    </location>
</feature>
<name>A0ABV7X8K7_9SPHN</name>
<evidence type="ECO:0000313" key="4">
    <source>
        <dbReference type="Proteomes" id="UP001595615"/>
    </source>
</evidence>
<evidence type="ECO:0000256" key="1">
    <source>
        <dbReference type="SAM" id="MobiDB-lite"/>
    </source>
</evidence>
<proteinExistence type="predicted"/>
<gene>
    <name evidence="3" type="ORF">ACFOMD_00285</name>
</gene>
<dbReference type="Proteomes" id="UP001595615">
    <property type="component" value="Unassembled WGS sequence"/>
</dbReference>
<dbReference type="EMBL" id="JBHRXV010000001">
    <property type="protein sequence ID" value="MFC3710984.1"/>
    <property type="molecule type" value="Genomic_DNA"/>
</dbReference>
<organism evidence="3 4">
    <name type="scientific">Sphingoaurantiacus capsulatus</name>
    <dbReference type="NCBI Taxonomy" id="1771310"/>
    <lineage>
        <taxon>Bacteria</taxon>
        <taxon>Pseudomonadati</taxon>
        <taxon>Pseudomonadota</taxon>
        <taxon>Alphaproteobacteria</taxon>
        <taxon>Sphingomonadales</taxon>
        <taxon>Sphingosinicellaceae</taxon>
        <taxon>Sphingoaurantiacus</taxon>
    </lineage>
</organism>
<feature type="compositionally biased region" description="Acidic residues" evidence="1">
    <location>
        <begin position="119"/>
        <end position="131"/>
    </location>
</feature>